<keyword evidence="3" id="KW-0964">Secreted</keyword>
<dbReference type="PANTHER" id="PTHR45869:SF7">
    <property type="entry name" value="C-REACTIVE PROTEIN"/>
    <property type="match status" value="1"/>
</dbReference>
<evidence type="ECO:0000256" key="4">
    <source>
        <dbReference type="ARBA" id="ARBA00022723"/>
    </source>
</evidence>
<dbReference type="RefSeq" id="XP_031608987.1">
    <property type="nucleotide sequence ID" value="XM_031753127.2"/>
</dbReference>
<dbReference type="GeneID" id="116330711"/>
<organism evidence="11 12">
    <name type="scientific">Oreochromis aureus</name>
    <name type="common">Israeli tilapia</name>
    <name type="synonym">Chromis aureus</name>
    <dbReference type="NCBI Taxonomy" id="47969"/>
    <lineage>
        <taxon>Eukaryota</taxon>
        <taxon>Metazoa</taxon>
        <taxon>Chordata</taxon>
        <taxon>Craniata</taxon>
        <taxon>Vertebrata</taxon>
        <taxon>Euteleostomi</taxon>
        <taxon>Actinopterygii</taxon>
        <taxon>Neopterygii</taxon>
        <taxon>Teleostei</taxon>
        <taxon>Neoteleostei</taxon>
        <taxon>Acanthomorphata</taxon>
        <taxon>Ovalentaria</taxon>
        <taxon>Cichlomorphae</taxon>
        <taxon>Cichliformes</taxon>
        <taxon>Cichlidae</taxon>
        <taxon>African cichlids</taxon>
        <taxon>Pseudocrenilabrinae</taxon>
        <taxon>Oreochromini</taxon>
        <taxon>Oreochromis</taxon>
    </lineage>
</organism>
<dbReference type="InterPro" id="IPR051005">
    <property type="entry name" value="Pentraxin_domain"/>
</dbReference>
<evidence type="ECO:0000256" key="2">
    <source>
        <dbReference type="ARBA" id="ARBA00004613"/>
    </source>
</evidence>
<dbReference type="GO" id="GO:0005576">
    <property type="term" value="C:extracellular region"/>
    <property type="evidence" value="ECO:0007669"/>
    <property type="project" value="UniProtKB-SubCell"/>
</dbReference>
<keyword evidence="5 9" id="KW-0732">Signal</keyword>
<keyword evidence="7" id="KW-1015">Disulfide bond</keyword>
<dbReference type="KEGG" id="oau:116330711"/>
<gene>
    <name evidence="11" type="primary">LOC116330711</name>
</gene>
<feature type="signal peptide" evidence="9">
    <location>
        <begin position="1"/>
        <end position="19"/>
    </location>
</feature>
<feature type="chain" id="PRO_5025513409" description="Pentraxin (PTX) domain-containing protein" evidence="9">
    <location>
        <begin position="20"/>
        <end position="330"/>
    </location>
</feature>
<sequence length="330" mass="37935">MKMKLLLVPFLMVIMEVIGGPTPSEQPDAWPRTTGSSALDLRGKMFTLSRNYGGVTFYPPYYDSVSPSTPDYPTRRHKTSSWIPTTPPTTDPWGSTRYSPLSTPSWITNRRWTYPWTTESPTRGVSVCLRYMADSLQSGFPLFTLSPNRSPLSLEVNPNSYGLTFSGYYNYVYLRPLIKFWPNIGSDFWTSVCLTVDTRKGVVQMFSGSNMSIRKVLPSQYVWSGEPVIDFPGFDGQLTDIQMWDYPLRYKEIFYYMNRGYYGSYSGSVLSWSYIRYSLRGRVVMEDSYGMQAKEPIRKVGRKHGLEQDKLKFFSMEKDGMSEAQKTQVL</sequence>
<comment type="similarity">
    <text evidence="8">Belongs to the pentraxin family.</text>
</comment>
<evidence type="ECO:0000256" key="5">
    <source>
        <dbReference type="ARBA" id="ARBA00022729"/>
    </source>
</evidence>
<dbReference type="SUPFAM" id="SSF49899">
    <property type="entry name" value="Concanavalin A-like lectins/glucanases"/>
    <property type="match status" value="1"/>
</dbReference>
<protein>
    <recommendedName>
        <fullName evidence="10">Pentraxin (PTX) domain-containing protein</fullName>
    </recommendedName>
</protein>
<dbReference type="AlphaFoldDB" id="A0A668VMK7"/>
<feature type="domain" description="Pentraxin (PTX)" evidence="10">
    <location>
        <begin position="89"/>
        <end position="291"/>
    </location>
</feature>
<evidence type="ECO:0000256" key="7">
    <source>
        <dbReference type="ARBA" id="ARBA00023157"/>
    </source>
</evidence>
<dbReference type="SMART" id="SM00159">
    <property type="entry name" value="PTX"/>
    <property type="match status" value="1"/>
</dbReference>
<evidence type="ECO:0000259" key="10">
    <source>
        <dbReference type="SMART" id="SM00159"/>
    </source>
</evidence>
<dbReference type="Gene3D" id="2.60.120.200">
    <property type="match status" value="1"/>
</dbReference>
<keyword evidence="12" id="KW-1185">Reference proteome</keyword>
<evidence type="ECO:0000256" key="6">
    <source>
        <dbReference type="ARBA" id="ARBA00022837"/>
    </source>
</evidence>
<dbReference type="OMA" id="TTAWTPK"/>
<dbReference type="InterPro" id="IPR013320">
    <property type="entry name" value="ConA-like_dom_sf"/>
</dbReference>
<keyword evidence="6" id="KW-0106">Calcium</keyword>
<evidence type="ECO:0000313" key="11">
    <source>
        <dbReference type="Ensembl" id="ENSOABP00000051818.1"/>
    </source>
</evidence>
<accession>A0A668VMK7</accession>
<evidence type="ECO:0000256" key="1">
    <source>
        <dbReference type="ARBA" id="ARBA00001913"/>
    </source>
</evidence>
<comment type="subcellular location">
    <subcellularLocation>
        <location evidence="2">Secreted</location>
    </subcellularLocation>
</comment>
<dbReference type="Proteomes" id="UP000472276">
    <property type="component" value="Unassembled WGS sequence"/>
</dbReference>
<dbReference type="PANTHER" id="PTHR45869">
    <property type="entry name" value="C-REACTIVE PROTEIN-RELATED"/>
    <property type="match status" value="1"/>
</dbReference>
<name>A0A668VMK7_OREAU</name>
<evidence type="ECO:0000256" key="9">
    <source>
        <dbReference type="SAM" id="SignalP"/>
    </source>
</evidence>
<dbReference type="Ensembl" id="ENSOABT00000053147.2">
    <property type="protein sequence ID" value="ENSOABP00000051818.1"/>
    <property type="gene ID" value="ENSOABG00000023044.2"/>
</dbReference>
<evidence type="ECO:0000256" key="3">
    <source>
        <dbReference type="ARBA" id="ARBA00022525"/>
    </source>
</evidence>
<proteinExistence type="inferred from homology"/>
<reference evidence="11" key="1">
    <citation type="submission" date="2025-08" db="UniProtKB">
        <authorList>
            <consortium name="Ensembl"/>
        </authorList>
    </citation>
    <scope>IDENTIFICATION</scope>
</reference>
<keyword evidence="4" id="KW-0479">Metal-binding</keyword>
<reference evidence="11" key="2">
    <citation type="submission" date="2025-09" db="UniProtKB">
        <authorList>
            <consortium name="Ensembl"/>
        </authorList>
    </citation>
    <scope>IDENTIFICATION</scope>
</reference>
<dbReference type="GO" id="GO:0046872">
    <property type="term" value="F:metal ion binding"/>
    <property type="evidence" value="ECO:0007669"/>
    <property type="project" value="UniProtKB-KW"/>
</dbReference>
<evidence type="ECO:0000313" key="12">
    <source>
        <dbReference type="Proteomes" id="UP000472276"/>
    </source>
</evidence>
<comment type="cofactor">
    <cofactor evidence="1">
        <name>Ca(2+)</name>
        <dbReference type="ChEBI" id="CHEBI:29108"/>
    </cofactor>
</comment>
<evidence type="ECO:0000256" key="8">
    <source>
        <dbReference type="ARBA" id="ARBA00038102"/>
    </source>
</evidence>
<dbReference type="InterPro" id="IPR001759">
    <property type="entry name" value="PTX_dom"/>
</dbReference>